<dbReference type="AlphaFoldDB" id="A0A0S8FVP5"/>
<comment type="cofactor">
    <cofactor evidence="1">
        <name>[2Fe-2S] cluster</name>
        <dbReference type="ChEBI" id="CHEBI:190135"/>
    </cofactor>
    <text evidence="1">Binds 1 [2Fe-2S] cluster per subunit.</text>
</comment>
<name>A0A0S8FVP5_UNCW3</name>
<dbReference type="GO" id="GO:0004324">
    <property type="term" value="F:ferredoxin-NADP+ reductase activity"/>
    <property type="evidence" value="ECO:0007669"/>
    <property type="project" value="UniProtKB-EC"/>
</dbReference>
<keyword evidence="1" id="KW-0411">Iron-sulfur</keyword>
<dbReference type="NCBIfam" id="NF004862">
    <property type="entry name" value="PRK06222.1"/>
    <property type="match status" value="1"/>
</dbReference>
<accession>A0A0S8FVP5</accession>
<dbReference type="Pfam" id="PF10418">
    <property type="entry name" value="DHODB_Fe-S_bind"/>
    <property type="match status" value="1"/>
</dbReference>
<sequence length="274" mass="30619">MYKVLRREKIVPNIHLLVIESDAIHQNAQAGEFVVVRADEKGERIPLNLVDWDEKSVSMVFMEIGTSTRKLAALTAGDEIATLVGPLGKPTEMVQGKRILCLGGCYGIGALSPVIRAYKEHGNTVITAIEARSAFLLYWQEKLKKYSDEFYEITRDGTQGLQGHVNDFANEYLRTNQVDLVYAQGCTYLTYLTSETTRHRGIKTIVGLNPIMVDATGMCGVCRVIVGGETKFGCVDGPEFDGHQVDWENLLARRKIYLSDEVYSLSFFECETYG</sequence>
<dbReference type="PIRSF" id="PIRSF006816">
    <property type="entry name" value="Cyc3_hyd_g"/>
    <property type="match status" value="1"/>
</dbReference>
<keyword evidence="1" id="KW-0479">Metal-binding</keyword>
<feature type="domain" description="Dihydroorotate dehydrogenase electron transfer subunit iron-sulphur cluster binding" evidence="2">
    <location>
        <begin position="209"/>
        <end position="246"/>
    </location>
</feature>
<dbReference type="Proteomes" id="UP000051373">
    <property type="component" value="Unassembled WGS sequence"/>
</dbReference>
<dbReference type="PANTHER" id="PTHR43513">
    <property type="entry name" value="DIHYDROOROTATE DEHYDROGENASE B (NAD(+)), ELECTRON TRANSFER SUBUNIT"/>
    <property type="match status" value="1"/>
</dbReference>
<dbReference type="GO" id="GO:0050660">
    <property type="term" value="F:flavin adenine dinucleotide binding"/>
    <property type="evidence" value="ECO:0007669"/>
    <property type="project" value="InterPro"/>
</dbReference>
<dbReference type="InterPro" id="IPR017938">
    <property type="entry name" value="Riboflavin_synthase-like_b-brl"/>
</dbReference>
<dbReference type="EC" id="1.18.1.2" evidence="3"/>
<dbReference type="SUPFAM" id="SSF63380">
    <property type="entry name" value="Riboflavin synthase domain-like"/>
    <property type="match status" value="1"/>
</dbReference>
<dbReference type="InterPro" id="IPR012165">
    <property type="entry name" value="Cyt_c3_hydrogenase_gsu"/>
</dbReference>
<dbReference type="Gene3D" id="2.40.30.10">
    <property type="entry name" value="Translation factors"/>
    <property type="match status" value="1"/>
</dbReference>
<evidence type="ECO:0000259" key="2">
    <source>
        <dbReference type="Pfam" id="PF10418"/>
    </source>
</evidence>
<feature type="binding site" evidence="1">
    <location>
        <position position="234"/>
    </location>
    <ligand>
        <name>[2Fe-2S] cluster</name>
        <dbReference type="ChEBI" id="CHEBI:190135"/>
    </ligand>
</feature>
<evidence type="ECO:0000313" key="3">
    <source>
        <dbReference type="EMBL" id="KPK64385.1"/>
    </source>
</evidence>
<comment type="caution">
    <text evidence="3">The sequence shown here is derived from an EMBL/GenBank/DDBJ whole genome shotgun (WGS) entry which is preliminary data.</text>
</comment>
<dbReference type="InterPro" id="IPR050353">
    <property type="entry name" value="PyrK_electron_transfer"/>
</dbReference>
<dbReference type="CDD" id="cd06219">
    <property type="entry name" value="DHOD_e_trans_like1"/>
    <property type="match status" value="1"/>
</dbReference>
<dbReference type="STRING" id="1703779.AMJ83_02945"/>
<dbReference type="GO" id="GO:0051537">
    <property type="term" value="F:2 iron, 2 sulfur cluster binding"/>
    <property type="evidence" value="ECO:0007669"/>
    <property type="project" value="UniProtKB-KW"/>
</dbReference>
<dbReference type="SUPFAM" id="SSF52343">
    <property type="entry name" value="Ferredoxin reductase-like, C-terminal NADP-linked domain"/>
    <property type="match status" value="1"/>
</dbReference>
<dbReference type="InterPro" id="IPR039261">
    <property type="entry name" value="FNR_nucleotide-bd"/>
</dbReference>
<feature type="binding site" evidence="1">
    <location>
        <position position="219"/>
    </location>
    <ligand>
        <name>[2Fe-2S] cluster</name>
        <dbReference type="ChEBI" id="CHEBI:190135"/>
    </ligand>
</feature>
<dbReference type="Gene3D" id="3.40.50.80">
    <property type="entry name" value="Nucleotide-binding domain of ferredoxin-NADP reductase (FNR) module"/>
    <property type="match status" value="1"/>
</dbReference>
<evidence type="ECO:0000256" key="1">
    <source>
        <dbReference type="PIRSR" id="PIRSR006816-2"/>
    </source>
</evidence>
<feature type="binding site" evidence="1">
    <location>
        <position position="222"/>
    </location>
    <ligand>
        <name>[2Fe-2S] cluster</name>
        <dbReference type="ChEBI" id="CHEBI:190135"/>
    </ligand>
</feature>
<dbReference type="GO" id="GO:0046872">
    <property type="term" value="F:metal ion binding"/>
    <property type="evidence" value="ECO:0007669"/>
    <property type="project" value="UniProtKB-KW"/>
</dbReference>
<dbReference type="PANTHER" id="PTHR43513:SF3">
    <property type="entry name" value="DIHYDROOROTATE DEHYDROGENASE B (NAD(+)), ELECTRON TRANSFER SUBUNIT-RELATED"/>
    <property type="match status" value="1"/>
</dbReference>
<keyword evidence="1" id="KW-0001">2Fe-2S</keyword>
<protein>
    <submittedName>
        <fullName evidence="3">Ferredoxin-NADP reductase</fullName>
        <ecNumber evidence="3">1.18.1.2</ecNumber>
    </submittedName>
</protein>
<keyword evidence="3" id="KW-0560">Oxidoreductase</keyword>
<dbReference type="PATRIC" id="fig|1703779.3.peg.590"/>
<keyword evidence="1" id="KW-0408">Iron</keyword>
<evidence type="ECO:0000313" key="4">
    <source>
        <dbReference type="Proteomes" id="UP000051373"/>
    </source>
</evidence>
<dbReference type="GO" id="GO:0006221">
    <property type="term" value="P:pyrimidine nucleotide biosynthetic process"/>
    <property type="evidence" value="ECO:0007669"/>
    <property type="project" value="InterPro"/>
</dbReference>
<dbReference type="InterPro" id="IPR019480">
    <property type="entry name" value="Dihydroorotate_DH_Fe-S-bd"/>
</dbReference>
<gene>
    <name evidence="3" type="ORF">AMJ83_02945</name>
</gene>
<reference evidence="3 4" key="1">
    <citation type="journal article" date="2015" name="Microbiome">
        <title>Genomic resolution of linkages in carbon, nitrogen, and sulfur cycling among widespread estuary sediment bacteria.</title>
        <authorList>
            <person name="Baker B.J."/>
            <person name="Lazar C.S."/>
            <person name="Teske A.P."/>
            <person name="Dick G.J."/>
        </authorList>
    </citation>
    <scope>NUCLEOTIDE SEQUENCE [LARGE SCALE GENOMIC DNA]</scope>
    <source>
        <strain evidence="3">SM23_42</strain>
    </source>
</reference>
<dbReference type="EMBL" id="LJUJ01000003">
    <property type="protein sequence ID" value="KPK64385.1"/>
    <property type="molecule type" value="Genomic_DNA"/>
</dbReference>
<proteinExistence type="predicted"/>
<organism evidence="3 4">
    <name type="scientific">candidate division WOR_3 bacterium SM23_42</name>
    <dbReference type="NCBI Taxonomy" id="1703779"/>
    <lineage>
        <taxon>Bacteria</taxon>
        <taxon>Bacteria division WOR-3</taxon>
    </lineage>
</organism>